<evidence type="ECO:0000313" key="11">
    <source>
        <dbReference type="EMBL" id="XDQ58008.1"/>
    </source>
</evidence>
<protein>
    <recommendedName>
        <fullName evidence="7">D-amino-acid oxidase</fullName>
        <ecNumber evidence="6">1.4.3.3</ecNumber>
    </recommendedName>
</protein>
<reference evidence="11" key="1">
    <citation type="submission" date="2024-07" db="EMBL/GenBank/DDBJ databases">
        <authorList>
            <person name="Yu S.T."/>
        </authorList>
    </citation>
    <scope>NUCLEOTIDE SEQUENCE</scope>
    <source>
        <strain evidence="11">R41</strain>
    </source>
</reference>
<dbReference type="GO" id="GO:0003884">
    <property type="term" value="F:D-amino-acid oxidase activity"/>
    <property type="evidence" value="ECO:0007669"/>
    <property type="project" value="UniProtKB-EC"/>
</dbReference>
<dbReference type="RefSeq" id="WP_369251067.1">
    <property type="nucleotide sequence ID" value="NZ_CP163443.1"/>
</dbReference>
<dbReference type="Pfam" id="PF01266">
    <property type="entry name" value="DAO"/>
    <property type="match status" value="1"/>
</dbReference>
<keyword evidence="5 11" id="KW-0560">Oxidoreductase</keyword>
<dbReference type="InterPro" id="IPR023209">
    <property type="entry name" value="DAO"/>
</dbReference>
<dbReference type="GO" id="GO:0005737">
    <property type="term" value="C:cytoplasm"/>
    <property type="evidence" value="ECO:0007669"/>
    <property type="project" value="TreeGrafter"/>
</dbReference>
<proteinExistence type="inferred from homology"/>
<evidence type="ECO:0000256" key="1">
    <source>
        <dbReference type="ARBA" id="ARBA00001974"/>
    </source>
</evidence>
<gene>
    <name evidence="11" type="ORF">AB5J53_43360</name>
</gene>
<keyword evidence="4 9" id="KW-0274">FAD</keyword>
<accession>A0AB39RU68</accession>
<comment type="catalytic activity">
    <reaction evidence="8">
        <text>a D-alpha-amino acid + O2 + H2O = a 2-oxocarboxylate + H2O2 + NH4(+)</text>
        <dbReference type="Rhea" id="RHEA:21816"/>
        <dbReference type="ChEBI" id="CHEBI:15377"/>
        <dbReference type="ChEBI" id="CHEBI:15379"/>
        <dbReference type="ChEBI" id="CHEBI:16240"/>
        <dbReference type="ChEBI" id="CHEBI:28938"/>
        <dbReference type="ChEBI" id="CHEBI:35179"/>
        <dbReference type="ChEBI" id="CHEBI:59871"/>
        <dbReference type="EC" id="1.4.3.3"/>
    </reaction>
    <physiologicalReaction direction="left-to-right" evidence="8">
        <dbReference type="Rhea" id="RHEA:21817"/>
    </physiologicalReaction>
</comment>
<dbReference type="GO" id="GO:0019478">
    <property type="term" value="P:D-amino acid catabolic process"/>
    <property type="evidence" value="ECO:0007669"/>
    <property type="project" value="TreeGrafter"/>
</dbReference>
<comment type="similarity">
    <text evidence="2">Belongs to the DAMOX/DASOX family.</text>
</comment>
<feature type="binding site" evidence="9">
    <location>
        <position position="297"/>
    </location>
    <ligand>
        <name>D-dopa</name>
        <dbReference type="ChEBI" id="CHEBI:149689"/>
    </ligand>
</feature>
<name>A0AB39RU68_9ACTN</name>
<evidence type="ECO:0000256" key="3">
    <source>
        <dbReference type="ARBA" id="ARBA00022630"/>
    </source>
</evidence>
<evidence type="ECO:0000259" key="10">
    <source>
        <dbReference type="Pfam" id="PF01266"/>
    </source>
</evidence>
<dbReference type="InterPro" id="IPR006076">
    <property type="entry name" value="FAD-dep_OxRdtase"/>
</dbReference>
<dbReference type="PANTHER" id="PTHR11530">
    <property type="entry name" value="D-AMINO ACID OXIDASE"/>
    <property type="match status" value="1"/>
</dbReference>
<dbReference type="Gene3D" id="3.40.50.720">
    <property type="entry name" value="NAD(P)-binding Rossmann-like Domain"/>
    <property type="match status" value="1"/>
</dbReference>
<dbReference type="SUPFAM" id="SSF54373">
    <property type="entry name" value="FAD-linked reductases, C-terminal domain"/>
    <property type="match status" value="1"/>
</dbReference>
<keyword evidence="3" id="KW-0285">Flavoprotein</keyword>
<feature type="binding site" evidence="9">
    <location>
        <begin position="41"/>
        <end position="42"/>
    </location>
    <ligand>
        <name>FAD</name>
        <dbReference type="ChEBI" id="CHEBI:57692"/>
    </ligand>
</feature>
<dbReference type="PANTHER" id="PTHR11530:SF11">
    <property type="entry name" value="D-ASPARTATE OXIDASE"/>
    <property type="match status" value="1"/>
</dbReference>
<dbReference type="EMBL" id="CP163443">
    <property type="protein sequence ID" value="XDQ58008.1"/>
    <property type="molecule type" value="Genomic_DNA"/>
</dbReference>
<evidence type="ECO:0000256" key="8">
    <source>
        <dbReference type="ARBA" id="ARBA00049547"/>
    </source>
</evidence>
<feature type="binding site" evidence="9">
    <location>
        <position position="155"/>
    </location>
    <ligand>
        <name>FAD</name>
        <dbReference type="ChEBI" id="CHEBI:57692"/>
    </ligand>
</feature>
<feature type="binding site" evidence="9">
    <location>
        <position position="270"/>
    </location>
    <ligand>
        <name>D-dopa</name>
        <dbReference type="ChEBI" id="CHEBI:149689"/>
    </ligand>
</feature>
<evidence type="ECO:0000256" key="6">
    <source>
        <dbReference type="ARBA" id="ARBA00039101"/>
    </source>
</evidence>
<dbReference type="GO" id="GO:0071949">
    <property type="term" value="F:FAD binding"/>
    <property type="evidence" value="ECO:0007669"/>
    <property type="project" value="InterPro"/>
</dbReference>
<feature type="domain" description="FAD dependent oxidoreductase" evidence="10">
    <location>
        <begin position="7"/>
        <end position="312"/>
    </location>
</feature>
<dbReference type="Gene3D" id="3.30.9.10">
    <property type="entry name" value="D-Amino Acid Oxidase, subunit A, domain 2"/>
    <property type="match status" value="1"/>
</dbReference>
<feature type="binding site" evidence="9">
    <location>
        <begin position="296"/>
        <end position="301"/>
    </location>
    <ligand>
        <name>FAD</name>
        <dbReference type="ChEBI" id="CHEBI:57692"/>
    </ligand>
</feature>
<dbReference type="AlphaFoldDB" id="A0AB39RU68"/>
<evidence type="ECO:0000256" key="7">
    <source>
        <dbReference type="ARBA" id="ARBA00039751"/>
    </source>
</evidence>
<dbReference type="SUPFAM" id="SSF51971">
    <property type="entry name" value="Nucleotide-binding domain"/>
    <property type="match status" value="1"/>
</dbReference>
<sequence length="320" mass="33267">MTAERTIVIIGAGVSGLTTGVALLEAGLPVRLVAEEAPGLTSLAAGAMWGPYLVEPRARVRAWSLASLRAFEALAADPATGVSMVSGIEAARTLVPAPDWSSLLPDFRICAPEELPAGFASGYRFTVPLIDMPVYLEYLLGRFHKAGGVVQRRTVRSLGEVEGASVIVNCAGLGGGDLAGDPGVRPIRGQHVVVENPGITEFFSEDTGLSSDLLCIYPHGETVVLGGTAIDGEGGLQEDPETARAIVDRCAEIVPELAKAPVIAHRVGARPTRSEVRVEAERHENGATVFHNYGHGGSGVTLSWGCAGEIAESVSTTAAP</sequence>
<evidence type="ECO:0000256" key="2">
    <source>
        <dbReference type="ARBA" id="ARBA00006730"/>
    </source>
</evidence>
<comment type="cofactor">
    <cofactor evidence="1 9">
        <name>FAD</name>
        <dbReference type="ChEBI" id="CHEBI:57692"/>
    </cofactor>
</comment>
<dbReference type="EC" id="1.4.3.3" evidence="6"/>
<dbReference type="PIRSF" id="PIRSF000189">
    <property type="entry name" value="D-aa_oxidase"/>
    <property type="match status" value="1"/>
</dbReference>
<evidence type="ECO:0000256" key="4">
    <source>
        <dbReference type="ARBA" id="ARBA00022827"/>
    </source>
</evidence>
<evidence type="ECO:0000256" key="5">
    <source>
        <dbReference type="ARBA" id="ARBA00023002"/>
    </source>
</evidence>
<evidence type="ECO:0000256" key="9">
    <source>
        <dbReference type="PIRSR" id="PIRSR000189-1"/>
    </source>
</evidence>
<organism evidence="11">
    <name type="scientific">Streptomyces sp. R41</name>
    <dbReference type="NCBI Taxonomy" id="3238632"/>
    <lineage>
        <taxon>Bacteria</taxon>
        <taxon>Bacillati</taxon>
        <taxon>Actinomycetota</taxon>
        <taxon>Actinomycetes</taxon>
        <taxon>Kitasatosporales</taxon>
        <taxon>Streptomycetaceae</taxon>
        <taxon>Streptomyces</taxon>
    </lineage>
</organism>